<dbReference type="PANTHER" id="PTHR35258">
    <property type="entry name" value="SPERMATOGENESIS-ASSOCIATED PROTEIN 22"/>
    <property type="match status" value="1"/>
</dbReference>
<reference evidence="2" key="1">
    <citation type="submission" date="2022-11" db="UniProtKB">
        <authorList>
            <consortium name="WormBaseParasite"/>
        </authorList>
    </citation>
    <scope>IDENTIFICATION</scope>
</reference>
<dbReference type="GO" id="GO:0007276">
    <property type="term" value="P:gamete generation"/>
    <property type="evidence" value="ECO:0007669"/>
    <property type="project" value="InterPro"/>
</dbReference>
<name>A0A915KIK9_ROMCU</name>
<dbReference type="InterPro" id="IPR033536">
    <property type="entry name" value="Spata22"/>
</dbReference>
<dbReference type="GO" id="GO:0051445">
    <property type="term" value="P:regulation of meiotic cell cycle"/>
    <property type="evidence" value="ECO:0007669"/>
    <property type="project" value="TreeGrafter"/>
</dbReference>
<dbReference type="AlphaFoldDB" id="A0A915KIK9"/>
<protein>
    <submittedName>
        <fullName evidence="2">Uncharacterized protein</fullName>
    </submittedName>
</protein>
<evidence type="ECO:0000313" key="1">
    <source>
        <dbReference type="Proteomes" id="UP000887565"/>
    </source>
</evidence>
<organism evidence="1 2">
    <name type="scientific">Romanomermis culicivorax</name>
    <name type="common">Nematode worm</name>
    <dbReference type="NCBI Taxonomy" id="13658"/>
    <lineage>
        <taxon>Eukaryota</taxon>
        <taxon>Metazoa</taxon>
        <taxon>Ecdysozoa</taxon>
        <taxon>Nematoda</taxon>
        <taxon>Enoplea</taxon>
        <taxon>Dorylaimia</taxon>
        <taxon>Mermithida</taxon>
        <taxon>Mermithoidea</taxon>
        <taxon>Mermithidae</taxon>
        <taxon>Romanomermis</taxon>
    </lineage>
</organism>
<proteinExistence type="predicted"/>
<dbReference type="GO" id="GO:0000711">
    <property type="term" value="P:meiotic DNA repair synthesis"/>
    <property type="evidence" value="ECO:0007669"/>
    <property type="project" value="InterPro"/>
</dbReference>
<evidence type="ECO:0000313" key="2">
    <source>
        <dbReference type="WBParaSite" id="nRc.2.0.1.t38240-RA"/>
    </source>
</evidence>
<keyword evidence="1" id="KW-1185">Reference proteome</keyword>
<dbReference type="GO" id="GO:0007129">
    <property type="term" value="P:homologous chromosome pairing at meiosis"/>
    <property type="evidence" value="ECO:0007669"/>
    <property type="project" value="InterPro"/>
</dbReference>
<accession>A0A915KIK9</accession>
<sequence>MIKAIKEVPMEFNCIRNLSTLSSIRSNMAYQNKACLSLQAQIRDVKMWGFYKCEKLDLLFDIHACLDSDLINDENTGAVRFMLRDSTGAMQATYFAIDQPLPDIRRGQWVRIGGTTRPWGFQATSVQPATADFLHGLYEKLSTSRMAIQKRIEELKFR</sequence>
<dbReference type="Proteomes" id="UP000887565">
    <property type="component" value="Unplaced"/>
</dbReference>
<dbReference type="WBParaSite" id="nRc.2.0.1.t38240-RA">
    <property type="protein sequence ID" value="nRc.2.0.1.t38240-RA"/>
    <property type="gene ID" value="nRc.2.0.1.g38240"/>
</dbReference>
<dbReference type="PANTHER" id="PTHR35258:SF1">
    <property type="entry name" value="SPERMATOGENESIS-ASSOCIATED PROTEIN 22"/>
    <property type="match status" value="1"/>
</dbReference>